<organism evidence="5 6">
    <name type="scientific">Dyadobacter chenhuakuii</name>
    <dbReference type="NCBI Taxonomy" id="2909339"/>
    <lineage>
        <taxon>Bacteria</taxon>
        <taxon>Pseudomonadati</taxon>
        <taxon>Bacteroidota</taxon>
        <taxon>Cytophagia</taxon>
        <taxon>Cytophagales</taxon>
        <taxon>Spirosomataceae</taxon>
        <taxon>Dyadobacter</taxon>
    </lineage>
</organism>
<evidence type="ECO:0000313" key="6">
    <source>
        <dbReference type="Proteomes" id="UP001139411"/>
    </source>
</evidence>
<evidence type="ECO:0000313" key="5">
    <source>
        <dbReference type="EMBL" id="MCF2498405.1"/>
    </source>
</evidence>
<dbReference type="InterPro" id="IPR035958">
    <property type="entry name" value="SecB-like_sf"/>
</dbReference>
<dbReference type="InterPro" id="IPR003708">
    <property type="entry name" value="SecB"/>
</dbReference>
<reference evidence="5" key="1">
    <citation type="submission" date="2022-01" db="EMBL/GenBank/DDBJ databases">
        <title>Novel species in genus Dyadobacter.</title>
        <authorList>
            <person name="Ma C."/>
        </authorList>
    </citation>
    <scope>NUCLEOTIDE SEQUENCE</scope>
    <source>
        <strain evidence="5">CY357</strain>
    </source>
</reference>
<evidence type="ECO:0000256" key="1">
    <source>
        <dbReference type="ARBA" id="ARBA00009990"/>
    </source>
</evidence>
<dbReference type="PANTHER" id="PTHR36918:SF1">
    <property type="entry name" value="PROTEIN-EXPORT PROTEIN SECB"/>
    <property type="match status" value="1"/>
</dbReference>
<dbReference type="GO" id="GO:0051082">
    <property type="term" value="F:unfolded protein binding"/>
    <property type="evidence" value="ECO:0007669"/>
    <property type="project" value="InterPro"/>
</dbReference>
<evidence type="ECO:0000256" key="4">
    <source>
        <dbReference type="ARBA" id="ARBA00023010"/>
    </source>
</evidence>
<protein>
    <submittedName>
        <fullName evidence="5">Protein-export chaperone SecB</fullName>
    </submittedName>
</protein>
<comment type="similarity">
    <text evidence="1">Belongs to the SecB family.</text>
</comment>
<dbReference type="PANTHER" id="PTHR36918">
    <property type="match status" value="1"/>
</dbReference>
<dbReference type="EMBL" id="JAKFFV010000004">
    <property type="protein sequence ID" value="MCF2498405.1"/>
    <property type="molecule type" value="Genomic_DNA"/>
</dbReference>
<dbReference type="GO" id="GO:0015031">
    <property type="term" value="P:protein transport"/>
    <property type="evidence" value="ECO:0007669"/>
    <property type="project" value="UniProtKB-KW"/>
</dbReference>
<accession>A0A9X1QAZ7</accession>
<keyword evidence="3" id="KW-0653">Protein transport</keyword>
<dbReference type="Pfam" id="PF02556">
    <property type="entry name" value="SecB"/>
    <property type="match status" value="1"/>
</dbReference>
<evidence type="ECO:0000256" key="2">
    <source>
        <dbReference type="ARBA" id="ARBA00022448"/>
    </source>
</evidence>
<sequence length="142" mass="15941">MASFRIKKVFLVESTFKLDPSVNPGESVEFTLEVVMTNRQTVDETMIISVEVNVNGFGADRIDLLQMAVRMDGLFDLESDLPGPNEDYLANVNAPAIIYPFIREHIASITAKSGIEAILLPPFNFVEQYQKMQERIDAEGEK</sequence>
<dbReference type="GO" id="GO:0051262">
    <property type="term" value="P:protein tetramerization"/>
    <property type="evidence" value="ECO:0007669"/>
    <property type="project" value="InterPro"/>
</dbReference>
<keyword evidence="2" id="KW-0813">Transport</keyword>
<gene>
    <name evidence="5" type="ORF">L0661_08810</name>
</gene>
<dbReference type="Proteomes" id="UP001139411">
    <property type="component" value="Unassembled WGS sequence"/>
</dbReference>
<name>A0A9X1QAZ7_9BACT</name>
<proteinExistence type="inferred from homology"/>
<dbReference type="Gene3D" id="3.10.420.10">
    <property type="entry name" value="SecB-like"/>
    <property type="match status" value="1"/>
</dbReference>
<evidence type="ECO:0000256" key="3">
    <source>
        <dbReference type="ARBA" id="ARBA00022927"/>
    </source>
</evidence>
<dbReference type="RefSeq" id="WP_235177540.1">
    <property type="nucleotide sequence ID" value="NZ_JAKFFV010000004.1"/>
</dbReference>
<dbReference type="AlphaFoldDB" id="A0A9X1QAZ7"/>
<comment type="caution">
    <text evidence="5">The sequence shown here is derived from an EMBL/GenBank/DDBJ whole genome shotgun (WGS) entry which is preliminary data.</text>
</comment>
<dbReference type="SUPFAM" id="SSF54611">
    <property type="entry name" value="SecB-like"/>
    <property type="match status" value="1"/>
</dbReference>
<keyword evidence="4" id="KW-0811">Translocation</keyword>